<keyword evidence="1" id="KW-0812">Transmembrane</keyword>
<dbReference type="Proteomes" id="UP001454036">
    <property type="component" value="Unassembled WGS sequence"/>
</dbReference>
<proteinExistence type="predicted"/>
<evidence type="ECO:0000256" key="1">
    <source>
        <dbReference type="SAM" id="Phobius"/>
    </source>
</evidence>
<evidence type="ECO:0000313" key="3">
    <source>
        <dbReference type="Proteomes" id="UP001454036"/>
    </source>
</evidence>
<name>A0AAV3RP61_LITER</name>
<evidence type="ECO:0000313" key="2">
    <source>
        <dbReference type="EMBL" id="GAA0178594.1"/>
    </source>
</evidence>
<protein>
    <recommendedName>
        <fullName evidence="4">Retrovirus-related Pol polyprotein from transposon TNT 1-94</fullName>
    </recommendedName>
</protein>
<dbReference type="EMBL" id="BAABME010028361">
    <property type="protein sequence ID" value="GAA0178594.1"/>
    <property type="molecule type" value="Genomic_DNA"/>
</dbReference>
<feature type="transmembrane region" description="Helical" evidence="1">
    <location>
        <begin position="44"/>
        <end position="63"/>
    </location>
</feature>
<comment type="caution">
    <text evidence="2">The sequence shown here is derived from an EMBL/GenBank/DDBJ whole genome shotgun (WGS) entry which is preliminary data.</text>
</comment>
<accession>A0AAV3RP61</accession>
<keyword evidence="1" id="KW-0472">Membrane</keyword>
<keyword evidence="1" id="KW-1133">Transmembrane helix</keyword>
<organism evidence="2 3">
    <name type="scientific">Lithospermum erythrorhizon</name>
    <name type="common">Purple gromwell</name>
    <name type="synonym">Lithospermum officinale var. erythrorhizon</name>
    <dbReference type="NCBI Taxonomy" id="34254"/>
    <lineage>
        <taxon>Eukaryota</taxon>
        <taxon>Viridiplantae</taxon>
        <taxon>Streptophyta</taxon>
        <taxon>Embryophyta</taxon>
        <taxon>Tracheophyta</taxon>
        <taxon>Spermatophyta</taxon>
        <taxon>Magnoliopsida</taxon>
        <taxon>eudicotyledons</taxon>
        <taxon>Gunneridae</taxon>
        <taxon>Pentapetalae</taxon>
        <taxon>asterids</taxon>
        <taxon>lamiids</taxon>
        <taxon>Boraginales</taxon>
        <taxon>Boraginaceae</taxon>
        <taxon>Boraginoideae</taxon>
        <taxon>Lithospermeae</taxon>
        <taxon>Lithospermum</taxon>
    </lineage>
</organism>
<evidence type="ECO:0008006" key="4">
    <source>
        <dbReference type="Google" id="ProtNLM"/>
    </source>
</evidence>
<dbReference type="PANTHER" id="PTHR11439:SF467">
    <property type="entry name" value="INTEGRASE CATALYTIC DOMAIN-CONTAINING PROTEIN"/>
    <property type="match status" value="1"/>
</dbReference>
<keyword evidence="3" id="KW-1185">Reference proteome</keyword>
<dbReference type="AlphaFoldDB" id="A0AAV3RP61"/>
<gene>
    <name evidence="2" type="ORF">LIER_42178</name>
</gene>
<dbReference type="CDD" id="cd09272">
    <property type="entry name" value="RNase_HI_RT_Ty1"/>
    <property type="match status" value="1"/>
</dbReference>
<sequence>MKGIFRYLRGTSDVGLSYGGDSQCIISRYSDSDYVGDVDSRRSITSYVFILFILGGSVVSWRATLQSIVTLSTIETEYMVLTEVVKEGIWLRGLVTDLGLHHDQGSSSSREDQTH</sequence>
<dbReference type="PANTHER" id="PTHR11439">
    <property type="entry name" value="GAG-POL-RELATED RETROTRANSPOSON"/>
    <property type="match status" value="1"/>
</dbReference>
<reference evidence="2 3" key="1">
    <citation type="submission" date="2024-01" db="EMBL/GenBank/DDBJ databases">
        <title>The complete chloroplast genome sequence of Lithospermum erythrorhizon: insights into the phylogenetic relationship among Boraginaceae species and the maternal lineages of purple gromwells.</title>
        <authorList>
            <person name="Okada T."/>
            <person name="Watanabe K."/>
        </authorList>
    </citation>
    <scope>NUCLEOTIDE SEQUENCE [LARGE SCALE GENOMIC DNA]</scope>
</reference>